<name>A0ABT1WA98_9PROT</name>
<gene>
    <name evidence="1" type="ORF">NFI95_12080</name>
</gene>
<evidence type="ECO:0000313" key="1">
    <source>
        <dbReference type="EMBL" id="MCQ8279182.1"/>
    </source>
</evidence>
<reference evidence="1 2" key="1">
    <citation type="submission" date="2022-06" db="EMBL/GenBank/DDBJ databases">
        <title>Endosaccharibacter gen. nov., sp. nov., endophytic bacteria isolated from sugarcane.</title>
        <authorList>
            <person name="Pitiwittayakul N."/>
            <person name="Yukphan P."/>
            <person name="Charoenyingcharoen P."/>
            <person name="Tanasupawat S."/>
        </authorList>
    </citation>
    <scope>NUCLEOTIDE SEQUENCE [LARGE SCALE GENOMIC DNA]</scope>
    <source>
        <strain evidence="1 2">KSS8</strain>
    </source>
</reference>
<sequence>MAVAIGAQIGLYLVLRQIAVVTMPAWAHHFHHHPAPVATGAVVVGVTVVAAPAASPHDALPPFPAPPMQPVPLVPVPPLLLPGEHQDSVTP</sequence>
<keyword evidence="2" id="KW-1185">Reference proteome</keyword>
<proteinExistence type="predicted"/>
<dbReference type="Proteomes" id="UP001524587">
    <property type="component" value="Unassembled WGS sequence"/>
</dbReference>
<organism evidence="1 2">
    <name type="scientific">Endosaccharibacter trunci</name>
    <dbReference type="NCBI Taxonomy" id="2812733"/>
    <lineage>
        <taxon>Bacteria</taxon>
        <taxon>Pseudomonadati</taxon>
        <taxon>Pseudomonadota</taxon>
        <taxon>Alphaproteobacteria</taxon>
        <taxon>Acetobacterales</taxon>
        <taxon>Acetobacteraceae</taxon>
        <taxon>Endosaccharibacter</taxon>
    </lineage>
</organism>
<dbReference type="RefSeq" id="WP_422864668.1">
    <property type="nucleotide sequence ID" value="NZ_JAMSKV010000010.1"/>
</dbReference>
<protein>
    <submittedName>
        <fullName evidence="1">Uncharacterized protein</fullName>
    </submittedName>
</protein>
<accession>A0ABT1WA98</accession>
<comment type="caution">
    <text evidence="1">The sequence shown here is derived from an EMBL/GenBank/DDBJ whole genome shotgun (WGS) entry which is preliminary data.</text>
</comment>
<dbReference type="EMBL" id="JAMSKV010000010">
    <property type="protein sequence ID" value="MCQ8279182.1"/>
    <property type="molecule type" value="Genomic_DNA"/>
</dbReference>
<evidence type="ECO:0000313" key="2">
    <source>
        <dbReference type="Proteomes" id="UP001524587"/>
    </source>
</evidence>